<dbReference type="EC" id="2.7.11.1" evidence="1"/>
<evidence type="ECO:0000313" key="13">
    <source>
        <dbReference type="EMBL" id="GIE99240.1"/>
    </source>
</evidence>
<dbReference type="PANTHER" id="PTHR43289">
    <property type="entry name" value="MITOGEN-ACTIVATED PROTEIN KINASE KINASE KINASE 20-RELATED"/>
    <property type="match status" value="1"/>
</dbReference>
<keyword evidence="4 9" id="KW-0547">Nucleotide-binding</keyword>
<dbReference type="Gene3D" id="3.30.200.20">
    <property type="entry name" value="Phosphorylase Kinase, domain 1"/>
    <property type="match status" value="1"/>
</dbReference>
<dbReference type="PROSITE" id="PS50011">
    <property type="entry name" value="PROTEIN_KINASE_DOM"/>
    <property type="match status" value="1"/>
</dbReference>
<proteinExistence type="predicted"/>
<dbReference type="SMART" id="SM00220">
    <property type="entry name" value="S_TKc"/>
    <property type="match status" value="1"/>
</dbReference>
<dbReference type="PANTHER" id="PTHR43289:SF6">
    <property type="entry name" value="SERINE_THREONINE-PROTEIN KINASE NEKL-3"/>
    <property type="match status" value="1"/>
</dbReference>
<dbReference type="Pfam" id="PF00553">
    <property type="entry name" value="CBM_2"/>
    <property type="match status" value="1"/>
</dbReference>
<reference evidence="13" key="1">
    <citation type="submission" date="2021-01" db="EMBL/GenBank/DDBJ databases">
        <title>Whole genome shotgun sequence of Actinoplanes rishiriensis NBRC 108556.</title>
        <authorList>
            <person name="Komaki H."/>
            <person name="Tamura T."/>
        </authorList>
    </citation>
    <scope>NUCLEOTIDE SEQUENCE</scope>
    <source>
        <strain evidence="13">NBRC 108556</strain>
    </source>
</reference>
<dbReference type="InterPro" id="IPR012291">
    <property type="entry name" value="CBM2_carb-bd_dom_sf"/>
</dbReference>
<dbReference type="SUPFAM" id="SSF56112">
    <property type="entry name" value="Protein kinase-like (PK-like)"/>
    <property type="match status" value="1"/>
</dbReference>
<keyword evidence="2" id="KW-0723">Serine/threonine-protein kinase</keyword>
<keyword evidence="3" id="KW-0808">Transferase</keyword>
<keyword evidence="6 9" id="KW-0067">ATP-binding</keyword>
<dbReference type="InterPro" id="IPR011009">
    <property type="entry name" value="Kinase-like_dom_sf"/>
</dbReference>
<dbReference type="GO" id="GO:0005524">
    <property type="term" value="F:ATP binding"/>
    <property type="evidence" value="ECO:0007669"/>
    <property type="project" value="UniProtKB-UniRule"/>
</dbReference>
<evidence type="ECO:0000313" key="14">
    <source>
        <dbReference type="Proteomes" id="UP000636960"/>
    </source>
</evidence>
<evidence type="ECO:0000256" key="6">
    <source>
        <dbReference type="ARBA" id="ARBA00022840"/>
    </source>
</evidence>
<dbReference type="PROSITE" id="PS00107">
    <property type="entry name" value="PROTEIN_KINASE_ATP"/>
    <property type="match status" value="1"/>
</dbReference>
<feature type="domain" description="CBM2" evidence="12">
    <location>
        <begin position="368"/>
        <end position="474"/>
    </location>
</feature>
<dbReference type="Gene3D" id="1.10.510.10">
    <property type="entry name" value="Transferase(Phosphotransferase) domain 1"/>
    <property type="match status" value="1"/>
</dbReference>
<dbReference type="AlphaFoldDB" id="A0A919K221"/>
<name>A0A919K221_9ACTN</name>
<dbReference type="InterPro" id="IPR001919">
    <property type="entry name" value="CBD2"/>
</dbReference>
<evidence type="ECO:0000256" key="9">
    <source>
        <dbReference type="PROSITE-ProRule" id="PRU10141"/>
    </source>
</evidence>
<dbReference type="GO" id="GO:0004553">
    <property type="term" value="F:hydrolase activity, hydrolyzing O-glycosyl compounds"/>
    <property type="evidence" value="ECO:0007669"/>
    <property type="project" value="InterPro"/>
</dbReference>
<dbReference type="FunFam" id="3.30.200.20:FF:000035">
    <property type="entry name" value="Serine/threonine protein kinase Stk1"/>
    <property type="match status" value="1"/>
</dbReference>
<comment type="caution">
    <text evidence="13">The sequence shown here is derived from an EMBL/GenBank/DDBJ whole genome shotgun (WGS) entry which is preliminary data.</text>
</comment>
<comment type="catalytic activity">
    <reaction evidence="7">
        <text>L-threonyl-[protein] + ATP = O-phospho-L-threonyl-[protein] + ADP + H(+)</text>
        <dbReference type="Rhea" id="RHEA:46608"/>
        <dbReference type="Rhea" id="RHEA-COMP:11060"/>
        <dbReference type="Rhea" id="RHEA-COMP:11605"/>
        <dbReference type="ChEBI" id="CHEBI:15378"/>
        <dbReference type="ChEBI" id="CHEBI:30013"/>
        <dbReference type="ChEBI" id="CHEBI:30616"/>
        <dbReference type="ChEBI" id="CHEBI:61977"/>
        <dbReference type="ChEBI" id="CHEBI:456216"/>
        <dbReference type="EC" id="2.7.11.1"/>
    </reaction>
</comment>
<evidence type="ECO:0000256" key="1">
    <source>
        <dbReference type="ARBA" id="ARBA00012513"/>
    </source>
</evidence>
<feature type="compositionally biased region" description="Gly residues" evidence="10">
    <location>
        <begin position="306"/>
        <end position="327"/>
    </location>
</feature>
<protein>
    <recommendedName>
        <fullName evidence="1">non-specific serine/threonine protein kinase</fullName>
        <ecNumber evidence="1">2.7.11.1</ecNumber>
    </recommendedName>
</protein>
<evidence type="ECO:0000256" key="8">
    <source>
        <dbReference type="ARBA" id="ARBA00048679"/>
    </source>
</evidence>
<dbReference type="PROSITE" id="PS51173">
    <property type="entry name" value="CBM2"/>
    <property type="match status" value="1"/>
</dbReference>
<dbReference type="InterPro" id="IPR008271">
    <property type="entry name" value="Ser/Thr_kinase_AS"/>
</dbReference>
<dbReference type="CDD" id="cd14014">
    <property type="entry name" value="STKc_PknB_like"/>
    <property type="match status" value="1"/>
</dbReference>
<keyword evidence="14" id="KW-1185">Reference proteome</keyword>
<feature type="region of interest" description="Disordered" evidence="10">
    <location>
        <begin position="481"/>
        <end position="517"/>
    </location>
</feature>
<dbReference type="Proteomes" id="UP000636960">
    <property type="component" value="Unassembled WGS sequence"/>
</dbReference>
<dbReference type="Pfam" id="PF00069">
    <property type="entry name" value="Pkinase"/>
    <property type="match status" value="1"/>
</dbReference>
<dbReference type="EMBL" id="BOMV01000071">
    <property type="protein sequence ID" value="GIE99240.1"/>
    <property type="molecule type" value="Genomic_DNA"/>
</dbReference>
<evidence type="ECO:0000256" key="5">
    <source>
        <dbReference type="ARBA" id="ARBA00022777"/>
    </source>
</evidence>
<accession>A0A919K221</accession>
<gene>
    <name evidence="13" type="ORF">Ari01nite_67050</name>
</gene>
<dbReference type="GO" id="GO:0005975">
    <property type="term" value="P:carbohydrate metabolic process"/>
    <property type="evidence" value="ECO:0007669"/>
    <property type="project" value="InterPro"/>
</dbReference>
<evidence type="ECO:0000256" key="2">
    <source>
        <dbReference type="ARBA" id="ARBA00022527"/>
    </source>
</evidence>
<evidence type="ECO:0000256" key="7">
    <source>
        <dbReference type="ARBA" id="ARBA00047899"/>
    </source>
</evidence>
<dbReference type="InterPro" id="IPR008965">
    <property type="entry name" value="CBM2/CBM3_carb-bd_dom_sf"/>
</dbReference>
<dbReference type="GO" id="GO:0030247">
    <property type="term" value="F:polysaccharide binding"/>
    <property type="evidence" value="ECO:0007669"/>
    <property type="project" value="UniProtKB-UniRule"/>
</dbReference>
<comment type="catalytic activity">
    <reaction evidence="8">
        <text>L-seryl-[protein] + ATP = O-phospho-L-seryl-[protein] + ADP + H(+)</text>
        <dbReference type="Rhea" id="RHEA:17989"/>
        <dbReference type="Rhea" id="RHEA-COMP:9863"/>
        <dbReference type="Rhea" id="RHEA-COMP:11604"/>
        <dbReference type="ChEBI" id="CHEBI:15378"/>
        <dbReference type="ChEBI" id="CHEBI:29999"/>
        <dbReference type="ChEBI" id="CHEBI:30616"/>
        <dbReference type="ChEBI" id="CHEBI:83421"/>
        <dbReference type="ChEBI" id="CHEBI:456216"/>
        <dbReference type="EC" id="2.7.11.1"/>
    </reaction>
</comment>
<evidence type="ECO:0000256" key="3">
    <source>
        <dbReference type="ARBA" id="ARBA00022679"/>
    </source>
</evidence>
<dbReference type="SUPFAM" id="SSF49384">
    <property type="entry name" value="Carbohydrate-binding domain"/>
    <property type="match status" value="1"/>
</dbReference>
<dbReference type="InterPro" id="IPR000719">
    <property type="entry name" value="Prot_kinase_dom"/>
</dbReference>
<organism evidence="13 14">
    <name type="scientific">Paractinoplanes rishiriensis</name>
    <dbReference type="NCBI Taxonomy" id="1050105"/>
    <lineage>
        <taxon>Bacteria</taxon>
        <taxon>Bacillati</taxon>
        <taxon>Actinomycetota</taxon>
        <taxon>Actinomycetes</taxon>
        <taxon>Micromonosporales</taxon>
        <taxon>Micromonosporaceae</taxon>
        <taxon>Paractinoplanes</taxon>
    </lineage>
</organism>
<feature type="domain" description="Protein kinase" evidence="11">
    <location>
        <begin position="22"/>
        <end position="282"/>
    </location>
</feature>
<evidence type="ECO:0000256" key="10">
    <source>
        <dbReference type="SAM" id="MobiDB-lite"/>
    </source>
</evidence>
<keyword evidence="5" id="KW-0418">Kinase</keyword>
<dbReference type="GO" id="GO:0004674">
    <property type="term" value="F:protein serine/threonine kinase activity"/>
    <property type="evidence" value="ECO:0007669"/>
    <property type="project" value="UniProtKB-KW"/>
</dbReference>
<evidence type="ECO:0000259" key="12">
    <source>
        <dbReference type="PROSITE" id="PS51173"/>
    </source>
</evidence>
<evidence type="ECO:0000259" key="11">
    <source>
        <dbReference type="PROSITE" id="PS50011"/>
    </source>
</evidence>
<feature type="region of interest" description="Disordered" evidence="10">
    <location>
        <begin position="304"/>
        <end position="327"/>
    </location>
</feature>
<feature type="binding site" evidence="9">
    <location>
        <position position="51"/>
    </location>
    <ligand>
        <name>ATP</name>
        <dbReference type="ChEBI" id="CHEBI:30616"/>
    </ligand>
</feature>
<sequence length="517" mass="53069">MIFRCGGHRLAVERDLKLGGRYRLIDPLGAGGMSVVWRAEDEVLGREVAVKVMSAELAADPTLLTQLHAEARAAAGLRHVNVVEVYDYGESLVGGVPVPYVVMELVAGRSLKDLLSAGPLPWPVAVLIGAQVAAALAAAHGRGVVHRDVKPANVMVTATGVKLVDFGISAAVGEPDSVLGTPAYLAPERLAGGLVRPATDVYALGLLLYLMLAGELPWRASTTTEMLVAHRYHDPADLPSVAGLPARVASLCAGCLGKEPADRPSAADAARVLAQAAGLPAMSPLPTGADDDVDDDLATTRVAAGRGAGGSGAGGNGAGGSGAGGHRAAGTGFGRRLAVAALALAVPAATTGAWWWNDRAERTPATAALGAPISCSVRYHLRDVSAGRTSATLTLVNDGAVPLDRWRLSFRLPGDQKLLRGSNATWHQDGDVVRADGTKLVPGKALTTTIEASYGEATALPDEFTLNAVACRSDLSFQGRTAEGTAEPVAKVKPADPPAKKAKPAAVKPKPKPAKPA</sequence>
<evidence type="ECO:0000256" key="4">
    <source>
        <dbReference type="ARBA" id="ARBA00022741"/>
    </source>
</evidence>
<dbReference type="PROSITE" id="PS00108">
    <property type="entry name" value="PROTEIN_KINASE_ST"/>
    <property type="match status" value="1"/>
</dbReference>
<dbReference type="InterPro" id="IPR017441">
    <property type="entry name" value="Protein_kinase_ATP_BS"/>
</dbReference>
<dbReference type="Gene3D" id="2.60.40.290">
    <property type="match status" value="1"/>
</dbReference>
<dbReference type="SMART" id="SM00637">
    <property type="entry name" value="CBD_II"/>
    <property type="match status" value="1"/>
</dbReference>